<name>A0A564Y0T7_HYMDI</name>
<gene>
    <name evidence="1" type="ORF">WMSIL1_LOCUS1534</name>
</gene>
<organism evidence="1 2">
    <name type="scientific">Hymenolepis diminuta</name>
    <name type="common">Rat tapeworm</name>
    <dbReference type="NCBI Taxonomy" id="6216"/>
    <lineage>
        <taxon>Eukaryota</taxon>
        <taxon>Metazoa</taxon>
        <taxon>Spiralia</taxon>
        <taxon>Lophotrochozoa</taxon>
        <taxon>Platyhelminthes</taxon>
        <taxon>Cestoda</taxon>
        <taxon>Eucestoda</taxon>
        <taxon>Cyclophyllidea</taxon>
        <taxon>Hymenolepididae</taxon>
        <taxon>Hymenolepis</taxon>
    </lineage>
</organism>
<dbReference type="EMBL" id="CABIJS010000033">
    <property type="protein sequence ID" value="VUZ40388.1"/>
    <property type="molecule type" value="Genomic_DNA"/>
</dbReference>
<proteinExistence type="predicted"/>
<protein>
    <submittedName>
        <fullName evidence="1">Uncharacterized protein</fullName>
    </submittedName>
</protein>
<sequence>ASYLPPLFLSTQPSLSLSVTCFKPVVACLNTLWSNQLLVFCSTIVISSYSNSYELVTVIVVVIY</sequence>
<evidence type="ECO:0000313" key="2">
    <source>
        <dbReference type="Proteomes" id="UP000321570"/>
    </source>
</evidence>
<dbReference type="AlphaFoldDB" id="A0A564Y0T7"/>
<evidence type="ECO:0000313" key="1">
    <source>
        <dbReference type="EMBL" id="VUZ40388.1"/>
    </source>
</evidence>
<feature type="non-terminal residue" evidence="1">
    <location>
        <position position="1"/>
    </location>
</feature>
<accession>A0A564Y0T7</accession>
<reference evidence="1 2" key="1">
    <citation type="submission" date="2019-07" db="EMBL/GenBank/DDBJ databases">
        <authorList>
            <person name="Jastrzebski P J."/>
            <person name="Paukszto L."/>
            <person name="Jastrzebski P J."/>
        </authorList>
    </citation>
    <scope>NUCLEOTIDE SEQUENCE [LARGE SCALE GENOMIC DNA]</scope>
    <source>
        <strain evidence="1 2">WMS-il1</strain>
    </source>
</reference>
<keyword evidence="2" id="KW-1185">Reference proteome</keyword>
<dbReference type="Proteomes" id="UP000321570">
    <property type="component" value="Unassembled WGS sequence"/>
</dbReference>